<dbReference type="GO" id="GO:0004180">
    <property type="term" value="F:carboxypeptidase activity"/>
    <property type="evidence" value="ECO:0007669"/>
    <property type="project" value="UniProtKB-KW"/>
</dbReference>
<comment type="caution">
    <text evidence="3">The sequence shown here is derived from an EMBL/GenBank/DDBJ whole genome shotgun (WGS) entry which is preliminary data.</text>
</comment>
<keyword evidence="3" id="KW-0121">Carboxypeptidase</keyword>
<dbReference type="SUPFAM" id="SSF49464">
    <property type="entry name" value="Carboxypeptidase regulatory domain-like"/>
    <property type="match status" value="1"/>
</dbReference>
<evidence type="ECO:0000259" key="2">
    <source>
        <dbReference type="Pfam" id="PF14905"/>
    </source>
</evidence>
<evidence type="ECO:0000313" key="4">
    <source>
        <dbReference type="Proteomes" id="UP000294616"/>
    </source>
</evidence>
<gene>
    <name evidence="3" type="ORF">C8N28_0077</name>
</gene>
<dbReference type="AlphaFoldDB" id="A0A4R1M1Q7"/>
<dbReference type="OrthoDB" id="1086219at2"/>
<keyword evidence="3" id="KW-0645">Protease</keyword>
<proteinExistence type="predicted"/>
<dbReference type="SUPFAM" id="SSF56935">
    <property type="entry name" value="Porins"/>
    <property type="match status" value="1"/>
</dbReference>
<keyword evidence="3" id="KW-0378">Hydrolase</keyword>
<evidence type="ECO:0000313" key="3">
    <source>
        <dbReference type="EMBL" id="TCK84784.1"/>
    </source>
</evidence>
<reference evidence="3 4" key="1">
    <citation type="submission" date="2019-03" db="EMBL/GenBank/DDBJ databases">
        <title>Genomic Encyclopedia of Archaeal and Bacterial Type Strains, Phase II (KMG-II): from individual species to whole genera.</title>
        <authorList>
            <person name="Goeker M."/>
        </authorList>
    </citation>
    <scope>NUCLEOTIDE SEQUENCE [LARGE SCALE GENOMIC DNA]</scope>
    <source>
        <strain evidence="3 4">DSM 22554</strain>
    </source>
</reference>
<feature type="domain" description="Outer membrane protein beta-barrel" evidence="2">
    <location>
        <begin position="439"/>
        <end position="753"/>
    </location>
</feature>
<dbReference type="Proteomes" id="UP000294616">
    <property type="component" value="Unassembled WGS sequence"/>
</dbReference>
<dbReference type="Pfam" id="PF13620">
    <property type="entry name" value="CarboxypepD_reg"/>
    <property type="match status" value="1"/>
</dbReference>
<name>A0A4R1M1Q7_9SPHI</name>
<dbReference type="InterPro" id="IPR008969">
    <property type="entry name" value="CarboxyPept-like_regulatory"/>
</dbReference>
<organism evidence="3 4">
    <name type="scientific">Albibacterium bauzanense</name>
    <dbReference type="NCBI Taxonomy" id="653929"/>
    <lineage>
        <taxon>Bacteria</taxon>
        <taxon>Pseudomonadati</taxon>
        <taxon>Bacteroidota</taxon>
        <taxon>Sphingobacteriia</taxon>
        <taxon>Sphingobacteriales</taxon>
        <taxon>Sphingobacteriaceae</taxon>
        <taxon>Albibacterium</taxon>
    </lineage>
</organism>
<dbReference type="Gene3D" id="2.60.40.1120">
    <property type="entry name" value="Carboxypeptidase-like, regulatory domain"/>
    <property type="match status" value="1"/>
</dbReference>
<keyword evidence="4" id="KW-1185">Reference proteome</keyword>
<dbReference type="EMBL" id="SMGO01000001">
    <property type="protein sequence ID" value="TCK84784.1"/>
    <property type="molecule type" value="Genomic_DNA"/>
</dbReference>
<dbReference type="RefSeq" id="WP_132220425.1">
    <property type="nucleotide sequence ID" value="NZ_SMGO01000001.1"/>
</dbReference>
<evidence type="ECO:0000256" key="1">
    <source>
        <dbReference type="SAM" id="MobiDB-lite"/>
    </source>
</evidence>
<dbReference type="Pfam" id="PF14905">
    <property type="entry name" value="OMP_b-brl_3"/>
    <property type="match status" value="1"/>
</dbReference>
<sequence length="924" mass="104415">MRWVFLLLFATSVDKLIAQIPQAASLNPLITSWEVSGIVLDSARNSVPGATLILKYNTDSLSTSTNEDGIFVFKGVKSATFYLTVNSLGYKPITYHLLNDDRASKIILDPVMLVPDSRMLAQVTIDGTPNITYKTDTIEYRASGYQVREFATVDELLKKMEGMQVSRDGTLTHQGELITKARLNGRDFLGGDVSSTIKNLPAEIVEKVQIVNDYGDQVARTGIKEGEPKKILNLTTKVDRSIGNMARINTGAGNNERYEGQLFGTRINANETIGLNANLSNTVNGIANPEFNSNKPISNNAMNLANSGGTTQTLNPTFSYSNTLNEKIYINLSYSYNNSQINSINKTDLQQFSTLGTTFSKNEENQNINNKIHSFTSLFEYEINKANFLRISPKLTYHTSSSDNNLSSMQSGLIHQNQYGLNKNNSTVPDIGGVLFYQHIFNKLGRNFTVQLSSDISNQNNDTEQNTRVTYFENDSDLILKDSLIHQQINNENQINNYRASTTYSEPLSTKSKLQFNGQINYRSYDNSKITSDIISGNISNPIDSLSNSYNYSFIETRLALNYLFTERKYNFSLGVNAIPTVLEGTGANHSTHKTNFNLIPIARFQYQWSNQHLFQINYSGSPIEPNFNQLQPVRDVSNPQNSIIGNPDLKPSFTHTINANYNRYIANSQFAYSVRLNTTFINDQVVRNLLLIEDAYNSLKYETHFLNLDGDYSFNANYSLSKQFSSRKYYFALDGLISNMHSISMSNNLKNTTSIWRYIERFGPRMQPTDWLEINPYLSYDVIKSTNSIPSSSDINTQTFAFNIDGNIYLPKGFHFGYYASKNYRSGIGTNITKNPFVLNTYLEKRFSNKIGATLRLEAFDIFNQNNFINRIITENSIIDTQTNTLSRYFMITFGMNLQKWSGTPQQNGQPLPRRGDGSFIRQ</sequence>
<accession>A0A4R1M1Q7</accession>
<feature type="region of interest" description="Disordered" evidence="1">
    <location>
        <begin position="903"/>
        <end position="924"/>
    </location>
</feature>
<protein>
    <submittedName>
        <fullName evidence="3">Carboxypeptidase family protein</fullName>
    </submittedName>
</protein>
<dbReference type="InterPro" id="IPR041700">
    <property type="entry name" value="OMP_b-brl_3"/>
</dbReference>